<sequence>MHEDRSITGDTLEITVGIGNEIKRYGVEQIAKQLSYVKRVRCYDTADAAMRDNSEQPTGLIIVSLDEVMSTTGNPAPPYRSKPPKVLSLVDTPNVEHIAHAFESYNDGFLSLQGFTVETLHSAITRIRCGEIPIPANLTRALLTDVRTRSPNQKQSAPVHLTQRENAALHLLVDGMSNKQIANRLSISEHGAKRLVANVLAKLNAPNRTTAVAKALREQLCVLKDTEQF</sequence>
<feature type="domain" description="HTH luxR-type" evidence="4">
    <location>
        <begin position="154"/>
        <end position="219"/>
    </location>
</feature>
<evidence type="ECO:0000256" key="1">
    <source>
        <dbReference type="ARBA" id="ARBA00023015"/>
    </source>
</evidence>
<dbReference type="InterPro" id="IPR000792">
    <property type="entry name" value="Tscrpt_reg_LuxR_C"/>
</dbReference>
<protein>
    <submittedName>
        <fullName evidence="5">DNA-binding NarL/FixJ family response regulator</fullName>
    </submittedName>
</protein>
<keyword evidence="6" id="KW-1185">Reference proteome</keyword>
<dbReference type="InterPro" id="IPR016032">
    <property type="entry name" value="Sig_transdc_resp-reg_C-effctor"/>
</dbReference>
<evidence type="ECO:0000313" key="5">
    <source>
        <dbReference type="EMBL" id="MBA8826233.1"/>
    </source>
</evidence>
<dbReference type="PANTHER" id="PTHR44688:SF16">
    <property type="entry name" value="DNA-BINDING TRANSCRIPTIONAL ACTIVATOR DEVR_DOSR"/>
    <property type="match status" value="1"/>
</dbReference>
<dbReference type="PROSITE" id="PS50043">
    <property type="entry name" value="HTH_LUXR_2"/>
    <property type="match status" value="1"/>
</dbReference>
<organism evidence="5 6">
    <name type="scientific">Halosaccharopolyspora lacisalsi</name>
    <dbReference type="NCBI Taxonomy" id="1000566"/>
    <lineage>
        <taxon>Bacteria</taxon>
        <taxon>Bacillati</taxon>
        <taxon>Actinomycetota</taxon>
        <taxon>Actinomycetes</taxon>
        <taxon>Pseudonocardiales</taxon>
        <taxon>Pseudonocardiaceae</taxon>
        <taxon>Halosaccharopolyspora</taxon>
    </lineage>
</organism>
<dbReference type="Gene3D" id="3.40.50.2300">
    <property type="match status" value="1"/>
</dbReference>
<dbReference type="SMART" id="SM00421">
    <property type="entry name" value="HTH_LUXR"/>
    <property type="match status" value="1"/>
</dbReference>
<evidence type="ECO:0000313" key="6">
    <source>
        <dbReference type="Proteomes" id="UP000569329"/>
    </source>
</evidence>
<name>A0A839DZ03_9PSEU</name>
<dbReference type="AlphaFoldDB" id="A0A839DZ03"/>
<evidence type="ECO:0000259" key="4">
    <source>
        <dbReference type="PROSITE" id="PS50043"/>
    </source>
</evidence>
<dbReference type="RefSeq" id="WP_182545486.1">
    <property type="nucleotide sequence ID" value="NZ_JACGWZ010000005.1"/>
</dbReference>
<keyword evidence="3" id="KW-0804">Transcription</keyword>
<dbReference type="CDD" id="cd06170">
    <property type="entry name" value="LuxR_C_like"/>
    <property type="match status" value="1"/>
</dbReference>
<evidence type="ECO:0000256" key="3">
    <source>
        <dbReference type="ARBA" id="ARBA00023163"/>
    </source>
</evidence>
<comment type="caution">
    <text evidence="5">The sequence shown here is derived from an EMBL/GenBank/DDBJ whole genome shotgun (WGS) entry which is preliminary data.</text>
</comment>
<dbReference type="GO" id="GO:0006355">
    <property type="term" value="P:regulation of DNA-templated transcription"/>
    <property type="evidence" value="ECO:0007669"/>
    <property type="project" value="InterPro"/>
</dbReference>
<dbReference type="SUPFAM" id="SSF46894">
    <property type="entry name" value="C-terminal effector domain of the bipartite response regulators"/>
    <property type="match status" value="1"/>
</dbReference>
<dbReference type="GO" id="GO:0003677">
    <property type="term" value="F:DNA binding"/>
    <property type="evidence" value="ECO:0007669"/>
    <property type="project" value="UniProtKB-KW"/>
</dbReference>
<dbReference type="EMBL" id="JACGWZ010000005">
    <property type="protein sequence ID" value="MBA8826233.1"/>
    <property type="molecule type" value="Genomic_DNA"/>
</dbReference>
<keyword evidence="1" id="KW-0805">Transcription regulation</keyword>
<dbReference type="Pfam" id="PF00196">
    <property type="entry name" value="GerE"/>
    <property type="match status" value="1"/>
</dbReference>
<dbReference type="PRINTS" id="PR00038">
    <property type="entry name" value="HTHLUXR"/>
</dbReference>
<proteinExistence type="predicted"/>
<keyword evidence="2 5" id="KW-0238">DNA-binding</keyword>
<dbReference type="Proteomes" id="UP000569329">
    <property type="component" value="Unassembled WGS sequence"/>
</dbReference>
<reference evidence="5 6" key="1">
    <citation type="submission" date="2020-07" db="EMBL/GenBank/DDBJ databases">
        <title>Sequencing the genomes of 1000 actinobacteria strains.</title>
        <authorList>
            <person name="Klenk H.-P."/>
        </authorList>
    </citation>
    <scope>NUCLEOTIDE SEQUENCE [LARGE SCALE GENOMIC DNA]</scope>
    <source>
        <strain evidence="5 6">DSM 45975</strain>
    </source>
</reference>
<evidence type="ECO:0000256" key="2">
    <source>
        <dbReference type="ARBA" id="ARBA00023125"/>
    </source>
</evidence>
<gene>
    <name evidence="5" type="ORF">FHX42_003609</name>
</gene>
<accession>A0A839DZ03</accession>
<dbReference type="PANTHER" id="PTHR44688">
    <property type="entry name" value="DNA-BINDING TRANSCRIPTIONAL ACTIVATOR DEVR_DOSR"/>
    <property type="match status" value="1"/>
</dbReference>